<organism evidence="1 2">
    <name type="scientific">Hibiscus sabdariffa</name>
    <name type="common">roselle</name>
    <dbReference type="NCBI Taxonomy" id="183260"/>
    <lineage>
        <taxon>Eukaryota</taxon>
        <taxon>Viridiplantae</taxon>
        <taxon>Streptophyta</taxon>
        <taxon>Embryophyta</taxon>
        <taxon>Tracheophyta</taxon>
        <taxon>Spermatophyta</taxon>
        <taxon>Magnoliopsida</taxon>
        <taxon>eudicotyledons</taxon>
        <taxon>Gunneridae</taxon>
        <taxon>Pentapetalae</taxon>
        <taxon>rosids</taxon>
        <taxon>malvids</taxon>
        <taxon>Malvales</taxon>
        <taxon>Malvaceae</taxon>
        <taxon>Malvoideae</taxon>
        <taxon>Hibiscus</taxon>
    </lineage>
</organism>
<protein>
    <submittedName>
        <fullName evidence="1">Uncharacterized protein</fullName>
    </submittedName>
</protein>
<dbReference type="EMBL" id="JBBPBN010000020">
    <property type="protein sequence ID" value="KAK9017498.1"/>
    <property type="molecule type" value="Genomic_DNA"/>
</dbReference>
<name>A0ABR2RXG1_9ROSI</name>
<comment type="caution">
    <text evidence="1">The sequence shown here is derived from an EMBL/GenBank/DDBJ whole genome shotgun (WGS) entry which is preliminary data.</text>
</comment>
<dbReference type="Proteomes" id="UP001396334">
    <property type="component" value="Unassembled WGS sequence"/>
</dbReference>
<proteinExistence type="predicted"/>
<evidence type="ECO:0000313" key="1">
    <source>
        <dbReference type="EMBL" id="KAK9017498.1"/>
    </source>
</evidence>
<keyword evidence="2" id="KW-1185">Reference proteome</keyword>
<evidence type="ECO:0000313" key="2">
    <source>
        <dbReference type="Proteomes" id="UP001396334"/>
    </source>
</evidence>
<gene>
    <name evidence="1" type="ORF">V6N11_079977</name>
</gene>
<reference evidence="1 2" key="1">
    <citation type="journal article" date="2024" name="G3 (Bethesda)">
        <title>Genome assembly of Hibiscus sabdariffa L. provides insights into metabolisms of medicinal natural products.</title>
        <authorList>
            <person name="Kim T."/>
        </authorList>
    </citation>
    <scope>NUCLEOTIDE SEQUENCE [LARGE SCALE GENOMIC DNA]</scope>
    <source>
        <strain evidence="1">TK-2024</strain>
        <tissue evidence="1">Old leaves</tissue>
    </source>
</reference>
<accession>A0ABR2RXG1</accession>
<sequence length="123" mass="14498">MVGFFFRHFSQLRSRIISGRCRRCLSVRLAGMRRRNRRALESLRTCEAAAAVMEEQNRRIRREIQLQFVVNSLADSLVHRCLLGVENDPSMSDAFERIDLENLRNLMAMIPPQLFPGRPRRRR</sequence>